<evidence type="ECO:0000256" key="9">
    <source>
        <dbReference type="RuleBase" id="RU004320"/>
    </source>
</evidence>
<name>A0A2N6T8B3_9CORY</name>
<dbReference type="GO" id="GO:0004045">
    <property type="term" value="F:peptidyl-tRNA hydrolase activity"/>
    <property type="evidence" value="ECO:0007669"/>
    <property type="project" value="UniProtKB-UniRule"/>
</dbReference>
<dbReference type="InterPro" id="IPR018171">
    <property type="entry name" value="Pept_tRNA_hydro_CS"/>
</dbReference>
<dbReference type="Gene3D" id="3.40.50.1470">
    <property type="entry name" value="Peptidyl-tRNA hydrolase"/>
    <property type="match status" value="1"/>
</dbReference>
<sequence>MGSTLTPTSHRLGTVFDFLRRLFSSSPAPAPAQDRGFDLAAIDAEWLIVGLGNPGAQYAATRHNVGYMALDELIDAPLQPLPGIKAHGLMVPDTNAFAVRSTTYMNLSGEGIAPVAEKLGIPPERIVVLHDELDLPAGKVRVKLGGNENGHNGLKSLTEHLGTRDYIRVRIGIGRPPKGTPVPDWVLGPVKDKGLDVQIALAAESARLVVTQGLQRAQNEIHARN</sequence>
<dbReference type="PROSITE" id="PS01195">
    <property type="entry name" value="PEPT_TRNA_HYDROL_1"/>
    <property type="match status" value="1"/>
</dbReference>
<evidence type="ECO:0000256" key="4">
    <source>
        <dbReference type="ARBA" id="ARBA00022884"/>
    </source>
</evidence>
<keyword evidence="11" id="KW-1185">Reference proteome</keyword>
<comment type="catalytic activity">
    <reaction evidence="7 8">
        <text>an N-acyl-L-alpha-aminoacyl-tRNA + H2O = an N-acyl-L-amino acid + a tRNA + H(+)</text>
        <dbReference type="Rhea" id="RHEA:54448"/>
        <dbReference type="Rhea" id="RHEA-COMP:10123"/>
        <dbReference type="Rhea" id="RHEA-COMP:13883"/>
        <dbReference type="ChEBI" id="CHEBI:15377"/>
        <dbReference type="ChEBI" id="CHEBI:15378"/>
        <dbReference type="ChEBI" id="CHEBI:59874"/>
        <dbReference type="ChEBI" id="CHEBI:78442"/>
        <dbReference type="ChEBI" id="CHEBI:138191"/>
        <dbReference type="EC" id="3.1.1.29"/>
    </reaction>
</comment>
<dbReference type="SUPFAM" id="SSF53178">
    <property type="entry name" value="Peptidyl-tRNA hydrolase-like"/>
    <property type="match status" value="1"/>
</dbReference>
<feature type="binding site" evidence="7">
    <location>
        <position position="104"/>
    </location>
    <ligand>
        <name>tRNA</name>
        <dbReference type="ChEBI" id="CHEBI:17843"/>
    </ligand>
</feature>
<comment type="caution">
    <text evidence="10">The sequence shown here is derived from an EMBL/GenBank/DDBJ whole genome shotgun (WGS) entry which is preliminary data.</text>
</comment>
<comment type="subcellular location">
    <subcellularLocation>
        <location evidence="7">Cytoplasm</location>
    </subcellularLocation>
</comment>
<dbReference type="RefSeq" id="WP_052092951.1">
    <property type="nucleotide sequence ID" value="NZ_PNHG01000001.1"/>
</dbReference>
<dbReference type="HAMAP" id="MF_00083">
    <property type="entry name" value="Pept_tRNA_hydro_bact"/>
    <property type="match status" value="1"/>
</dbReference>
<dbReference type="PANTHER" id="PTHR17224">
    <property type="entry name" value="PEPTIDYL-TRNA HYDROLASE"/>
    <property type="match status" value="1"/>
</dbReference>
<dbReference type="EMBL" id="PNHG01000001">
    <property type="protein sequence ID" value="PMC65529.1"/>
    <property type="molecule type" value="Genomic_DNA"/>
</dbReference>
<dbReference type="GO" id="GO:0005737">
    <property type="term" value="C:cytoplasm"/>
    <property type="evidence" value="ECO:0007669"/>
    <property type="project" value="UniProtKB-SubCell"/>
</dbReference>
<dbReference type="InterPro" id="IPR001328">
    <property type="entry name" value="Pept_tRNA_hydro"/>
</dbReference>
<dbReference type="GO" id="GO:0006515">
    <property type="term" value="P:protein quality control for misfolded or incompletely synthesized proteins"/>
    <property type="evidence" value="ECO:0007669"/>
    <property type="project" value="UniProtKB-UniRule"/>
</dbReference>
<evidence type="ECO:0000256" key="5">
    <source>
        <dbReference type="ARBA" id="ARBA00038063"/>
    </source>
</evidence>
<feature type="binding site" evidence="7">
    <location>
        <position position="58"/>
    </location>
    <ligand>
        <name>tRNA</name>
        <dbReference type="ChEBI" id="CHEBI:17843"/>
    </ligand>
</feature>
<evidence type="ECO:0000256" key="8">
    <source>
        <dbReference type="RuleBase" id="RU000673"/>
    </source>
</evidence>
<keyword evidence="4 7" id="KW-0694">RNA-binding</keyword>
<feature type="binding site" evidence="7">
    <location>
        <position position="152"/>
    </location>
    <ligand>
        <name>tRNA</name>
        <dbReference type="ChEBI" id="CHEBI:17843"/>
    </ligand>
</feature>
<feature type="binding site" evidence="7">
    <location>
        <position position="106"/>
    </location>
    <ligand>
        <name>tRNA</name>
        <dbReference type="ChEBI" id="CHEBI:17843"/>
    </ligand>
</feature>
<dbReference type="PANTHER" id="PTHR17224:SF1">
    <property type="entry name" value="PEPTIDYL-TRNA HYDROLASE"/>
    <property type="match status" value="1"/>
</dbReference>
<dbReference type="EC" id="3.1.1.29" evidence="1 7"/>
<keyword evidence="7" id="KW-0963">Cytoplasm</keyword>
<dbReference type="AlphaFoldDB" id="A0A2N6T8B3"/>
<dbReference type="CDD" id="cd00462">
    <property type="entry name" value="PTH"/>
    <property type="match status" value="1"/>
</dbReference>
<comment type="function">
    <text evidence="7">Catalyzes the release of premature peptidyl moieties from peptidyl-tRNA molecules trapped in stalled 50S ribosomal subunits, and thus maintains levels of free tRNAs and 50S ribosomes.</text>
</comment>
<protein>
    <recommendedName>
        <fullName evidence="6 7">Peptidyl-tRNA hydrolase</fullName>
        <shortName evidence="7">Pth</shortName>
        <ecNumber evidence="1 7">3.1.1.29</ecNumber>
    </recommendedName>
</protein>
<keyword evidence="3 7" id="KW-0378">Hydrolase</keyword>
<accession>A0A2N6T8B3</accession>
<reference evidence="10 11" key="1">
    <citation type="submission" date="2017-09" db="EMBL/GenBank/DDBJ databases">
        <title>Bacterial strain isolated from the female urinary microbiota.</title>
        <authorList>
            <person name="Thomas-White K."/>
            <person name="Kumar N."/>
            <person name="Forster S."/>
            <person name="Putonti C."/>
            <person name="Lawley T."/>
            <person name="Wolfe A.J."/>
        </authorList>
    </citation>
    <scope>NUCLEOTIDE SEQUENCE [LARGE SCALE GENOMIC DNA]</scope>
    <source>
        <strain evidence="10 11">UMB0792</strain>
    </source>
</reference>
<evidence type="ECO:0000256" key="2">
    <source>
        <dbReference type="ARBA" id="ARBA00022555"/>
    </source>
</evidence>
<dbReference type="Pfam" id="PF01195">
    <property type="entry name" value="Pept_tRNA_hydro"/>
    <property type="match status" value="1"/>
</dbReference>
<comment type="subunit">
    <text evidence="7">Monomer.</text>
</comment>
<evidence type="ECO:0000313" key="11">
    <source>
        <dbReference type="Proteomes" id="UP000235836"/>
    </source>
</evidence>
<dbReference type="GO" id="GO:0000049">
    <property type="term" value="F:tRNA binding"/>
    <property type="evidence" value="ECO:0007669"/>
    <property type="project" value="UniProtKB-UniRule"/>
</dbReference>
<evidence type="ECO:0000256" key="3">
    <source>
        <dbReference type="ARBA" id="ARBA00022801"/>
    </source>
</evidence>
<evidence type="ECO:0000256" key="1">
    <source>
        <dbReference type="ARBA" id="ARBA00013260"/>
    </source>
</evidence>
<comment type="similarity">
    <text evidence="5 7 9">Belongs to the PTH family.</text>
</comment>
<dbReference type="InterPro" id="IPR036416">
    <property type="entry name" value="Pept_tRNA_hydro_sf"/>
</dbReference>
<feature type="site" description="Discriminates between blocked and unblocked aminoacyl-tRNA" evidence="7">
    <location>
        <position position="53"/>
    </location>
</feature>
<organism evidence="10 11">
    <name type="scientific">Corynebacterium tuscaniense</name>
    <dbReference type="NCBI Taxonomy" id="302449"/>
    <lineage>
        <taxon>Bacteria</taxon>
        <taxon>Bacillati</taxon>
        <taxon>Actinomycetota</taxon>
        <taxon>Actinomycetes</taxon>
        <taxon>Mycobacteriales</taxon>
        <taxon>Corynebacteriaceae</taxon>
        <taxon>Corynebacterium</taxon>
    </lineage>
</organism>
<dbReference type="NCBIfam" id="TIGR00447">
    <property type="entry name" value="pth"/>
    <property type="match status" value="1"/>
</dbReference>
<evidence type="ECO:0000313" key="10">
    <source>
        <dbReference type="EMBL" id="PMC65529.1"/>
    </source>
</evidence>
<comment type="function">
    <text evidence="7">Hydrolyzes ribosome-free peptidyl-tRNAs (with 1 or more amino acids incorporated), which drop off the ribosome during protein synthesis, or as a result of ribosome stalling.</text>
</comment>
<dbReference type="Proteomes" id="UP000235836">
    <property type="component" value="Unassembled WGS sequence"/>
</dbReference>
<feature type="site" description="Stabilizes the basic form of H active site to accept a proton" evidence="7">
    <location>
        <position position="131"/>
    </location>
</feature>
<dbReference type="GO" id="GO:0072344">
    <property type="term" value="P:rescue of stalled ribosome"/>
    <property type="evidence" value="ECO:0007669"/>
    <property type="project" value="UniProtKB-UniRule"/>
</dbReference>
<evidence type="ECO:0000256" key="6">
    <source>
        <dbReference type="ARBA" id="ARBA00050038"/>
    </source>
</evidence>
<feature type="active site" description="Proton acceptor" evidence="7">
    <location>
        <position position="63"/>
    </location>
</feature>
<gene>
    <name evidence="7" type="primary">pth</name>
    <name evidence="10" type="ORF">CJ203_01305</name>
</gene>
<evidence type="ECO:0000256" key="7">
    <source>
        <dbReference type="HAMAP-Rule" id="MF_00083"/>
    </source>
</evidence>
<keyword evidence="2 7" id="KW-0820">tRNA-binding</keyword>
<proteinExistence type="inferred from homology"/>